<feature type="transmembrane region" description="Helical" evidence="11">
    <location>
        <begin position="139"/>
        <end position="157"/>
    </location>
</feature>
<comment type="pathway">
    <text evidence="2">Protein modification; protein glycosylation.</text>
</comment>
<sequence length="192" mass="22404">MPAINKSGSNQSEFAFETQRKKAALKSGKRRFFSFWNQVKNGHHWKRLFFDAELSAFTAFVLVFVEIFVNFIIINRVKYTEIDWSTYMQQVETFINGTYNYSEIRGDTGPIVYPAGHLYIYSLLYFLTNYGVNVRRAQYFFAVLYIANLIVVFRIYIKTKKVSVLLASVFQISFHSIETASLKSRNLFISLS</sequence>
<feature type="transmembrane region" description="Helical" evidence="11">
    <location>
        <begin position="111"/>
        <end position="127"/>
    </location>
</feature>
<dbReference type="GO" id="GO:0052925">
    <property type="term" value="F:dol-P-Man:Man(5)GlcNAc(2)-PP-Dol alpha-1,3-mannosyltransferase activity"/>
    <property type="evidence" value="ECO:0007669"/>
    <property type="project" value="UniProtKB-EC"/>
</dbReference>
<dbReference type="EC" id="2.4.1.258" evidence="3"/>
<comment type="catalytic activity">
    <reaction evidence="10">
        <text>an alpha-D-Man-(1-&gt;2)-alpha-D-Man-(1-&gt;2)-alpha-D-Man-(1-&gt;3)-[alpha-D-Man-(1-&gt;6)]-beta-D-Man-(1-&gt;4)-beta-D-GlcNAc-(1-&gt;4)-alpha-D-GlcNAc-diphospho-di-trans,poly-cis-dolichol + a di-trans,poly-cis-dolichyl beta-D-mannosyl phosphate = an alpha-D-Man-(1-&gt;2)-alpha-D-Man-(1-&gt;2)-alpha-D-Man-(1-&gt;3)-[alpha-D-Man-(1-&gt;3)-alpha-D-Man-(1-&gt;6)]-beta-D-Man-(1-&gt;4)-beta-D-GlcNAc-(1-&gt;4)-alpha-D-GlcNAc-diphospho-di-trans,poly-cis-dolichol + a di-trans,poly-cis-dolichyl phosphate + H(+)</text>
        <dbReference type="Rhea" id="RHEA:29527"/>
        <dbReference type="Rhea" id="RHEA-COMP:19498"/>
        <dbReference type="Rhea" id="RHEA-COMP:19501"/>
        <dbReference type="Rhea" id="RHEA-COMP:19516"/>
        <dbReference type="Rhea" id="RHEA-COMP:19517"/>
        <dbReference type="ChEBI" id="CHEBI:15378"/>
        <dbReference type="ChEBI" id="CHEBI:57683"/>
        <dbReference type="ChEBI" id="CHEBI:58211"/>
        <dbReference type="ChEBI" id="CHEBI:132515"/>
        <dbReference type="ChEBI" id="CHEBI:132516"/>
        <dbReference type="EC" id="2.4.1.258"/>
    </reaction>
    <physiologicalReaction direction="left-to-right" evidence="10">
        <dbReference type="Rhea" id="RHEA:29528"/>
    </physiologicalReaction>
</comment>
<dbReference type="EMBL" id="NCKU01004391">
    <property type="protein sequence ID" value="RWS06016.1"/>
    <property type="molecule type" value="Genomic_DNA"/>
</dbReference>
<dbReference type="InterPro" id="IPR007873">
    <property type="entry name" value="Glycosyltransferase_ALG3"/>
</dbReference>
<dbReference type="GO" id="GO:0005789">
    <property type="term" value="C:endoplasmic reticulum membrane"/>
    <property type="evidence" value="ECO:0007669"/>
    <property type="project" value="UniProtKB-SubCell"/>
</dbReference>
<dbReference type="Pfam" id="PF05208">
    <property type="entry name" value="ALG3"/>
    <property type="match status" value="1"/>
</dbReference>
<comment type="caution">
    <text evidence="12">The sequence shown here is derived from an EMBL/GenBank/DDBJ whole genome shotgun (WGS) entry which is preliminary data.</text>
</comment>
<reference evidence="12 13" key="1">
    <citation type="journal article" date="2018" name="Gigascience">
        <title>Genomes of trombidid mites reveal novel predicted allergens and laterally-transferred genes associated with secondary metabolism.</title>
        <authorList>
            <person name="Dong X."/>
            <person name="Chaisiri K."/>
            <person name="Xia D."/>
            <person name="Armstrong S.D."/>
            <person name="Fang Y."/>
            <person name="Donnelly M.J."/>
            <person name="Kadowaki T."/>
            <person name="McGarry J.W."/>
            <person name="Darby A.C."/>
            <person name="Makepeace B.L."/>
        </authorList>
    </citation>
    <scope>NUCLEOTIDE SEQUENCE [LARGE SCALE GENOMIC DNA]</scope>
    <source>
        <strain evidence="12">UoL-WK</strain>
    </source>
</reference>
<dbReference type="AlphaFoldDB" id="A0A3S3NTY3"/>
<evidence type="ECO:0000313" key="12">
    <source>
        <dbReference type="EMBL" id="RWS06016.1"/>
    </source>
</evidence>
<keyword evidence="4 12" id="KW-0328">Glycosyltransferase</keyword>
<gene>
    <name evidence="12" type="ORF">B4U79_12656</name>
</gene>
<evidence type="ECO:0000256" key="4">
    <source>
        <dbReference type="ARBA" id="ARBA00022676"/>
    </source>
</evidence>
<keyword evidence="6 11" id="KW-0812">Transmembrane</keyword>
<evidence type="ECO:0000256" key="11">
    <source>
        <dbReference type="SAM" id="Phobius"/>
    </source>
</evidence>
<dbReference type="OrthoDB" id="20028at2759"/>
<feature type="transmembrane region" description="Helical" evidence="11">
    <location>
        <begin position="54"/>
        <end position="74"/>
    </location>
</feature>
<evidence type="ECO:0000256" key="9">
    <source>
        <dbReference type="ARBA" id="ARBA00023136"/>
    </source>
</evidence>
<evidence type="ECO:0000313" key="13">
    <source>
        <dbReference type="Proteomes" id="UP000285301"/>
    </source>
</evidence>
<organism evidence="12 13">
    <name type="scientific">Dinothrombium tinctorium</name>
    <dbReference type="NCBI Taxonomy" id="1965070"/>
    <lineage>
        <taxon>Eukaryota</taxon>
        <taxon>Metazoa</taxon>
        <taxon>Ecdysozoa</taxon>
        <taxon>Arthropoda</taxon>
        <taxon>Chelicerata</taxon>
        <taxon>Arachnida</taxon>
        <taxon>Acari</taxon>
        <taxon>Acariformes</taxon>
        <taxon>Trombidiformes</taxon>
        <taxon>Prostigmata</taxon>
        <taxon>Anystina</taxon>
        <taxon>Parasitengona</taxon>
        <taxon>Trombidioidea</taxon>
        <taxon>Trombidiidae</taxon>
        <taxon>Dinothrombium</taxon>
    </lineage>
</organism>
<evidence type="ECO:0000256" key="10">
    <source>
        <dbReference type="ARBA" id="ARBA00049506"/>
    </source>
</evidence>
<keyword evidence="13" id="KW-1185">Reference proteome</keyword>
<dbReference type="Proteomes" id="UP000285301">
    <property type="component" value="Unassembled WGS sequence"/>
</dbReference>
<evidence type="ECO:0000256" key="1">
    <source>
        <dbReference type="ARBA" id="ARBA00004477"/>
    </source>
</evidence>
<dbReference type="PANTHER" id="PTHR12646:SF0">
    <property type="entry name" value="DOL-P-MAN:MAN(5)GLCNAC(2)-PP-DOL ALPHA-1,3-MANNOSYLTRANSFERASE"/>
    <property type="match status" value="1"/>
</dbReference>
<evidence type="ECO:0000256" key="7">
    <source>
        <dbReference type="ARBA" id="ARBA00022824"/>
    </source>
</evidence>
<name>A0A3S3NTY3_9ACAR</name>
<evidence type="ECO:0000256" key="8">
    <source>
        <dbReference type="ARBA" id="ARBA00022989"/>
    </source>
</evidence>
<keyword evidence="9 11" id="KW-0472">Membrane</keyword>
<dbReference type="STRING" id="1965070.A0A3S3NTY3"/>
<evidence type="ECO:0000256" key="3">
    <source>
        <dbReference type="ARBA" id="ARBA00011964"/>
    </source>
</evidence>
<protein>
    <recommendedName>
        <fullName evidence="3">dolichyl-P-Man:Man5GlcNAc2-PP-dolichol alpha-1,3-mannosyltransferase</fullName>
        <ecNumber evidence="3">2.4.1.258</ecNumber>
    </recommendedName>
</protein>
<evidence type="ECO:0000256" key="5">
    <source>
        <dbReference type="ARBA" id="ARBA00022679"/>
    </source>
</evidence>
<accession>A0A3S3NTY3</accession>
<evidence type="ECO:0000256" key="6">
    <source>
        <dbReference type="ARBA" id="ARBA00022692"/>
    </source>
</evidence>
<keyword evidence="5 12" id="KW-0808">Transferase</keyword>
<keyword evidence="7" id="KW-0256">Endoplasmic reticulum</keyword>
<proteinExistence type="predicted"/>
<evidence type="ECO:0000256" key="2">
    <source>
        <dbReference type="ARBA" id="ARBA00004922"/>
    </source>
</evidence>
<comment type="subcellular location">
    <subcellularLocation>
        <location evidence="1">Endoplasmic reticulum membrane</location>
        <topology evidence="1">Multi-pass membrane protein</topology>
    </subcellularLocation>
</comment>
<dbReference type="PANTHER" id="PTHR12646">
    <property type="entry name" value="NOT56 - RELATED"/>
    <property type="match status" value="1"/>
</dbReference>
<keyword evidence="8 11" id="KW-1133">Transmembrane helix</keyword>